<dbReference type="InterPro" id="IPR054352">
    <property type="entry name" value="ACT_Aspartokinase"/>
</dbReference>
<dbReference type="Gene3D" id="3.30.2130.10">
    <property type="entry name" value="VC0802-like"/>
    <property type="match status" value="1"/>
</dbReference>
<reference evidence="6" key="1">
    <citation type="journal article" date="2020" name="mSystems">
        <title>Genome- and Community-Level Interaction Insights into Carbon Utilization and Element Cycling Functions of Hydrothermarchaeota in Hydrothermal Sediment.</title>
        <authorList>
            <person name="Zhou Z."/>
            <person name="Liu Y."/>
            <person name="Xu W."/>
            <person name="Pan J."/>
            <person name="Luo Z.H."/>
            <person name="Li M."/>
        </authorList>
    </citation>
    <scope>NUCLEOTIDE SEQUENCE [LARGE SCALE GENOMIC DNA]</scope>
    <source>
        <strain evidence="6">HyVt-456</strain>
    </source>
</reference>
<name>A0A7V1LKQ7_CALAY</name>
<dbReference type="AlphaFoldDB" id="A0A7V1LKQ7"/>
<sequence length="154" mass="16942">MKIGGLLENSGLTLYRITQAEDKPGVAGSILKFYAQRNINLEYLTEASTEGGRVVIQLCIESSYVPEVEKYMTENPENIRGLHIKRIDDVSTFAIYGPHFREKPGIAARFCTYIGHAGINIYGISSSVSSVCCIIKSSDVSAARKAVLSYFELP</sequence>
<proteinExistence type="predicted"/>
<evidence type="ECO:0000256" key="2">
    <source>
        <dbReference type="ARBA" id="ARBA00022741"/>
    </source>
</evidence>
<keyword evidence="3" id="KW-0418">Kinase</keyword>
<gene>
    <name evidence="6" type="ORF">ENJ10_03615</name>
</gene>
<dbReference type="Proteomes" id="UP000886005">
    <property type="component" value="Unassembled WGS sequence"/>
</dbReference>
<comment type="caution">
    <text evidence="6">The sequence shown here is derived from an EMBL/GenBank/DDBJ whole genome shotgun (WGS) entry which is preliminary data.</text>
</comment>
<keyword evidence="3" id="KW-0808">Transferase</keyword>
<dbReference type="GO" id="GO:0004072">
    <property type="term" value="F:aspartate kinase activity"/>
    <property type="evidence" value="ECO:0007669"/>
    <property type="project" value="UniProtKB-EC"/>
</dbReference>
<dbReference type="PROSITE" id="PS51671">
    <property type="entry name" value="ACT"/>
    <property type="match status" value="1"/>
</dbReference>
<keyword evidence="4" id="KW-0067">ATP-binding</keyword>
<dbReference type="SUPFAM" id="SSF55021">
    <property type="entry name" value="ACT-like"/>
    <property type="match status" value="2"/>
</dbReference>
<evidence type="ECO:0000256" key="1">
    <source>
        <dbReference type="ARBA" id="ARBA00013059"/>
    </source>
</evidence>
<keyword evidence="2" id="KW-0547">Nucleotide-binding</keyword>
<accession>A0A7V1LKQ7</accession>
<evidence type="ECO:0000259" key="5">
    <source>
        <dbReference type="PROSITE" id="PS51671"/>
    </source>
</evidence>
<dbReference type="Pfam" id="PF22468">
    <property type="entry name" value="ACT_9"/>
    <property type="match status" value="1"/>
</dbReference>
<dbReference type="EC" id="2.7.2.4" evidence="1"/>
<organism evidence="6">
    <name type="scientific">Caldithrix abyssi</name>
    <dbReference type="NCBI Taxonomy" id="187145"/>
    <lineage>
        <taxon>Bacteria</taxon>
        <taxon>Pseudomonadati</taxon>
        <taxon>Calditrichota</taxon>
        <taxon>Calditrichia</taxon>
        <taxon>Calditrichales</taxon>
        <taxon>Calditrichaceae</taxon>
        <taxon>Caldithrix</taxon>
    </lineage>
</organism>
<protein>
    <recommendedName>
        <fullName evidence="1">aspartate kinase</fullName>
        <ecNumber evidence="1">2.7.2.4</ecNumber>
    </recommendedName>
</protein>
<evidence type="ECO:0000256" key="3">
    <source>
        <dbReference type="ARBA" id="ARBA00022777"/>
    </source>
</evidence>
<evidence type="ECO:0000256" key="4">
    <source>
        <dbReference type="ARBA" id="ARBA00022840"/>
    </source>
</evidence>
<dbReference type="GO" id="GO:0005524">
    <property type="term" value="F:ATP binding"/>
    <property type="evidence" value="ECO:0007669"/>
    <property type="project" value="UniProtKB-KW"/>
</dbReference>
<evidence type="ECO:0000313" key="6">
    <source>
        <dbReference type="EMBL" id="HED09753.1"/>
    </source>
</evidence>
<dbReference type="EMBL" id="DRLD01000096">
    <property type="protein sequence ID" value="HED09753.1"/>
    <property type="molecule type" value="Genomic_DNA"/>
</dbReference>
<dbReference type="InterPro" id="IPR002912">
    <property type="entry name" value="ACT_dom"/>
</dbReference>
<dbReference type="InterPro" id="IPR045865">
    <property type="entry name" value="ACT-like_dom_sf"/>
</dbReference>
<feature type="domain" description="ACT" evidence="5">
    <location>
        <begin position="15"/>
        <end position="98"/>
    </location>
</feature>